<dbReference type="Proteomes" id="UP000237889">
    <property type="component" value="Chromosome"/>
</dbReference>
<organism evidence="1 2">
    <name type="scientific">Phreatobacter cathodiphilus</name>
    <dbReference type="NCBI Taxonomy" id="1868589"/>
    <lineage>
        <taxon>Bacteria</taxon>
        <taxon>Pseudomonadati</taxon>
        <taxon>Pseudomonadota</taxon>
        <taxon>Alphaproteobacteria</taxon>
        <taxon>Hyphomicrobiales</taxon>
        <taxon>Phreatobacteraceae</taxon>
        <taxon>Phreatobacter</taxon>
    </lineage>
</organism>
<evidence type="ECO:0008006" key="3">
    <source>
        <dbReference type="Google" id="ProtNLM"/>
    </source>
</evidence>
<gene>
    <name evidence="1" type="ORF">C6569_04100</name>
</gene>
<reference evidence="1 2" key="1">
    <citation type="submission" date="2018-03" db="EMBL/GenBank/DDBJ databases">
        <title>Genome sequencing of Phreatobacter sp.</title>
        <authorList>
            <person name="Kim S.-J."/>
            <person name="Heo J."/>
            <person name="Kwon S.-W."/>
        </authorList>
    </citation>
    <scope>NUCLEOTIDE SEQUENCE [LARGE SCALE GENOMIC DNA]</scope>
    <source>
        <strain evidence="1 2">S-12</strain>
    </source>
</reference>
<dbReference type="RefSeq" id="WP_106747644.1">
    <property type="nucleotide sequence ID" value="NZ_CP027668.1"/>
</dbReference>
<accession>A0A2S0N829</accession>
<dbReference type="OrthoDB" id="9811695at2"/>
<dbReference type="PROSITE" id="PS51257">
    <property type="entry name" value="PROKAR_LIPOPROTEIN"/>
    <property type="match status" value="1"/>
</dbReference>
<protein>
    <recommendedName>
        <fullName evidence="3">Lipoprotein</fullName>
    </recommendedName>
</protein>
<name>A0A2S0N829_9HYPH</name>
<proteinExistence type="predicted"/>
<dbReference type="KEGG" id="phr:C6569_04100"/>
<dbReference type="EMBL" id="CP027668">
    <property type="protein sequence ID" value="AVO44314.1"/>
    <property type="molecule type" value="Genomic_DNA"/>
</dbReference>
<keyword evidence="2" id="KW-1185">Reference proteome</keyword>
<evidence type="ECO:0000313" key="1">
    <source>
        <dbReference type="EMBL" id="AVO44314.1"/>
    </source>
</evidence>
<dbReference type="AlphaFoldDB" id="A0A2S0N829"/>
<evidence type="ECO:0000313" key="2">
    <source>
        <dbReference type="Proteomes" id="UP000237889"/>
    </source>
</evidence>
<sequence length="137" mass="14559">MRSGIALALAALAAGGCAPVVEPDQLALCREVLPALHEEGTVIRESRYGPPADGPGVRIDYLAERRGRPRTVHVATCRFDGRDGRGRPTLAALATERGPLSETRFIILKRWWLEQAPAPSLSAAKHRSGLAESAGAG</sequence>